<dbReference type="AlphaFoldDB" id="X1C9B7"/>
<sequence length="70" mass="8003">MAKKKKKVKEKPKSKDLLDNIDNVLKLSKKTESALHSMLKGNNEEKGFISSKEEETKIAPQLSYETKKQI</sequence>
<proteinExistence type="predicted"/>
<accession>X1C9B7</accession>
<gene>
    <name evidence="1" type="ORF">S01H4_40079</name>
</gene>
<name>X1C9B7_9ZZZZ</name>
<feature type="non-terminal residue" evidence="1">
    <location>
        <position position="70"/>
    </location>
</feature>
<comment type="caution">
    <text evidence="1">The sequence shown here is derived from an EMBL/GenBank/DDBJ whole genome shotgun (WGS) entry which is preliminary data.</text>
</comment>
<evidence type="ECO:0000313" key="1">
    <source>
        <dbReference type="EMBL" id="GAH04007.1"/>
    </source>
</evidence>
<protein>
    <submittedName>
        <fullName evidence="1">Uncharacterized protein</fullName>
    </submittedName>
</protein>
<reference evidence="1" key="1">
    <citation type="journal article" date="2014" name="Front. Microbiol.">
        <title>High frequency of phylogenetically diverse reductive dehalogenase-homologous genes in deep subseafloor sedimentary metagenomes.</title>
        <authorList>
            <person name="Kawai M."/>
            <person name="Futagami T."/>
            <person name="Toyoda A."/>
            <person name="Takaki Y."/>
            <person name="Nishi S."/>
            <person name="Hori S."/>
            <person name="Arai W."/>
            <person name="Tsubouchi T."/>
            <person name="Morono Y."/>
            <person name="Uchiyama I."/>
            <person name="Ito T."/>
            <person name="Fujiyama A."/>
            <person name="Inagaki F."/>
            <person name="Takami H."/>
        </authorList>
    </citation>
    <scope>NUCLEOTIDE SEQUENCE</scope>
    <source>
        <strain evidence="1">Expedition CK06-06</strain>
    </source>
</reference>
<organism evidence="1">
    <name type="scientific">marine sediment metagenome</name>
    <dbReference type="NCBI Taxonomy" id="412755"/>
    <lineage>
        <taxon>unclassified sequences</taxon>
        <taxon>metagenomes</taxon>
        <taxon>ecological metagenomes</taxon>
    </lineage>
</organism>
<dbReference type="EMBL" id="BART01021790">
    <property type="protein sequence ID" value="GAH04007.1"/>
    <property type="molecule type" value="Genomic_DNA"/>
</dbReference>